<comment type="caution">
    <text evidence="1">The sequence shown here is derived from an EMBL/GenBank/DDBJ whole genome shotgun (WGS) entry which is preliminary data.</text>
</comment>
<reference evidence="1 2" key="1">
    <citation type="journal article" date="2019" name="bioRxiv">
        <title>Genomics, evolutionary history and diagnostics of the Alternaria alternata species group including apple and Asian pear pathotypes.</title>
        <authorList>
            <person name="Armitage A.D."/>
            <person name="Cockerton H.M."/>
            <person name="Sreenivasaprasad S."/>
            <person name="Woodhall J.W."/>
            <person name="Lane C.R."/>
            <person name="Harrison R.J."/>
            <person name="Clarkson J.P."/>
        </authorList>
    </citation>
    <scope>NUCLEOTIDE SEQUENCE [LARGE SCALE GENOMIC DNA]</scope>
    <source>
        <strain evidence="1 2">FERA 650</strain>
    </source>
</reference>
<evidence type="ECO:0000313" key="1">
    <source>
        <dbReference type="EMBL" id="KAB2100496.1"/>
    </source>
</evidence>
<proteinExistence type="predicted"/>
<organism evidence="1 2">
    <name type="scientific">Alternaria gaisen</name>
    <dbReference type="NCBI Taxonomy" id="167740"/>
    <lineage>
        <taxon>Eukaryota</taxon>
        <taxon>Fungi</taxon>
        <taxon>Dikarya</taxon>
        <taxon>Ascomycota</taxon>
        <taxon>Pezizomycotina</taxon>
        <taxon>Dothideomycetes</taxon>
        <taxon>Pleosporomycetidae</taxon>
        <taxon>Pleosporales</taxon>
        <taxon>Pleosporineae</taxon>
        <taxon>Pleosporaceae</taxon>
        <taxon>Alternaria</taxon>
        <taxon>Alternaria sect. Alternaria</taxon>
    </lineage>
</organism>
<keyword evidence="2" id="KW-1185">Reference proteome</keyword>
<accession>A0ACB6F7T1</accession>
<sequence>MQDDDDDWKEAAATMAIIYERANLTIAATWAENSDCGLFALDQVQYKARKLEGHELYIQERRASFPPPHSTVSYPLKLKMG</sequence>
<dbReference type="Proteomes" id="UP000293547">
    <property type="component" value="Unassembled WGS sequence"/>
</dbReference>
<name>A0ACB6F7T1_9PLEO</name>
<gene>
    <name evidence="1" type="ORF">AG0111_0g11492</name>
</gene>
<dbReference type="EMBL" id="PDWZ02000013">
    <property type="protein sequence ID" value="KAB2100496.1"/>
    <property type="molecule type" value="Genomic_DNA"/>
</dbReference>
<protein>
    <submittedName>
        <fullName evidence="1">Uncharacterized protein</fullName>
    </submittedName>
</protein>
<evidence type="ECO:0000313" key="2">
    <source>
        <dbReference type="Proteomes" id="UP000293547"/>
    </source>
</evidence>